<evidence type="ECO:0000313" key="2">
    <source>
        <dbReference type="Proteomes" id="UP001162501"/>
    </source>
</evidence>
<name>A0ACB1MK21_RANTA</name>
<evidence type="ECO:0000313" key="1">
    <source>
        <dbReference type="EMBL" id="CAN0502131.1"/>
    </source>
</evidence>
<gene>
    <name evidence="1" type="ORF">MRATA1EN22A_LOCUS22391</name>
</gene>
<dbReference type="Proteomes" id="UP001162501">
    <property type="component" value="Chromosome 34"/>
</dbReference>
<organism evidence="1 2">
    <name type="scientific">Rangifer tarandus platyrhynchus</name>
    <name type="common">Svalbard reindeer</name>
    <dbReference type="NCBI Taxonomy" id="3082113"/>
    <lineage>
        <taxon>Eukaryota</taxon>
        <taxon>Metazoa</taxon>
        <taxon>Chordata</taxon>
        <taxon>Craniata</taxon>
        <taxon>Vertebrata</taxon>
        <taxon>Euteleostomi</taxon>
        <taxon>Mammalia</taxon>
        <taxon>Eutheria</taxon>
        <taxon>Laurasiatheria</taxon>
        <taxon>Artiodactyla</taxon>
        <taxon>Ruminantia</taxon>
        <taxon>Pecora</taxon>
        <taxon>Cervidae</taxon>
        <taxon>Odocoileinae</taxon>
        <taxon>Rangifer</taxon>
    </lineage>
</organism>
<sequence>MLVPRAPFPRPLPTLPYTQCSPASRNLVPGPTSHMVSWASLLSSPCSLIPGTGDSSACCIFCTHMPSLKGKYIFIEEIKSKMTFRNDESTTFRNSWEESDVREDVE</sequence>
<dbReference type="EMBL" id="OZ243562">
    <property type="protein sequence ID" value="CAN0502131.1"/>
    <property type="molecule type" value="Genomic_DNA"/>
</dbReference>
<reference evidence="1" key="1">
    <citation type="submission" date="2025-03" db="EMBL/GenBank/DDBJ databases">
        <authorList>
            <consortium name="ELIXIR-Norway"/>
            <consortium name="Elixir Norway"/>
        </authorList>
    </citation>
    <scope>NUCLEOTIDE SEQUENCE</scope>
</reference>
<proteinExistence type="predicted"/>
<accession>A0ACB1MK21</accession>
<protein>
    <submittedName>
        <fullName evidence="1">Uncharacterized protein</fullName>
    </submittedName>
</protein>